<proteinExistence type="predicted"/>
<dbReference type="AlphaFoldDB" id="A0ABD3PDY0"/>
<dbReference type="EMBL" id="JALLAZ020000889">
    <property type="protein sequence ID" value="KAL3785446.1"/>
    <property type="molecule type" value="Genomic_DNA"/>
</dbReference>
<dbReference type="Proteomes" id="UP001530315">
    <property type="component" value="Unassembled WGS sequence"/>
</dbReference>
<accession>A0ABD3PDY0</accession>
<organism evidence="2 3">
    <name type="scientific">Stephanodiscus triporus</name>
    <dbReference type="NCBI Taxonomy" id="2934178"/>
    <lineage>
        <taxon>Eukaryota</taxon>
        <taxon>Sar</taxon>
        <taxon>Stramenopiles</taxon>
        <taxon>Ochrophyta</taxon>
        <taxon>Bacillariophyta</taxon>
        <taxon>Coscinodiscophyceae</taxon>
        <taxon>Thalassiosirophycidae</taxon>
        <taxon>Stephanodiscales</taxon>
        <taxon>Stephanodiscaceae</taxon>
        <taxon>Stephanodiscus</taxon>
    </lineage>
</organism>
<protein>
    <submittedName>
        <fullName evidence="2">Uncharacterized protein</fullName>
    </submittedName>
</protein>
<keyword evidence="3" id="KW-1185">Reference proteome</keyword>
<evidence type="ECO:0000256" key="1">
    <source>
        <dbReference type="SAM" id="MobiDB-lite"/>
    </source>
</evidence>
<gene>
    <name evidence="2" type="ORF">ACHAW5_010926</name>
</gene>
<sequence>MDDYEECCTANPDMLGCGGVSLDLDEDKDEDNSLCGSDDKETSLPKSFRVVSPSEKSDESSGIFEDCPGILLTPKRAVGHRDYHERHVSFQPIRASGTPADILDESASGFLNRIFSKMFVCGSTNQVVD</sequence>
<reference evidence="2 3" key="1">
    <citation type="submission" date="2024-10" db="EMBL/GenBank/DDBJ databases">
        <title>Updated reference genomes for cyclostephanoid diatoms.</title>
        <authorList>
            <person name="Roberts W.R."/>
            <person name="Alverson A.J."/>
        </authorList>
    </citation>
    <scope>NUCLEOTIDE SEQUENCE [LARGE SCALE GENOMIC DNA]</scope>
    <source>
        <strain evidence="2 3">AJA276-08</strain>
    </source>
</reference>
<feature type="region of interest" description="Disordered" evidence="1">
    <location>
        <begin position="27"/>
        <end position="62"/>
    </location>
</feature>
<name>A0ABD3PDY0_9STRA</name>
<evidence type="ECO:0000313" key="2">
    <source>
        <dbReference type="EMBL" id="KAL3785446.1"/>
    </source>
</evidence>
<evidence type="ECO:0000313" key="3">
    <source>
        <dbReference type="Proteomes" id="UP001530315"/>
    </source>
</evidence>
<comment type="caution">
    <text evidence="2">The sequence shown here is derived from an EMBL/GenBank/DDBJ whole genome shotgun (WGS) entry which is preliminary data.</text>
</comment>